<evidence type="ECO:0000313" key="2">
    <source>
        <dbReference type="Proteomes" id="UP000483362"/>
    </source>
</evidence>
<evidence type="ECO:0000313" key="1">
    <source>
        <dbReference type="EMBL" id="MSS16262.1"/>
    </source>
</evidence>
<organism evidence="1 2">
    <name type="scientific">Sodaliphilus pleomorphus</name>
    <dbReference type="NCBI Taxonomy" id="2606626"/>
    <lineage>
        <taxon>Bacteria</taxon>
        <taxon>Pseudomonadati</taxon>
        <taxon>Bacteroidota</taxon>
        <taxon>Bacteroidia</taxon>
        <taxon>Bacteroidales</taxon>
        <taxon>Muribaculaceae</taxon>
        <taxon>Sodaliphilus</taxon>
    </lineage>
</organism>
<comment type="caution">
    <text evidence="1">The sequence shown here is derived from an EMBL/GenBank/DDBJ whole genome shotgun (WGS) entry which is preliminary data.</text>
</comment>
<gene>
    <name evidence="1" type="ORF">FYJ29_00510</name>
</gene>
<keyword evidence="2" id="KW-1185">Reference proteome</keyword>
<reference evidence="1 2" key="1">
    <citation type="submission" date="2019-08" db="EMBL/GenBank/DDBJ databases">
        <title>In-depth cultivation of the pig gut microbiome towards novel bacterial diversity and tailored functional studies.</title>
        <authorList>
            <person name="Wylensek D."/>
            <person name="Hitch T.C.A."/>
            <person name="Clavel T."/>
        </authorList>
    </citation>
    <scope>NUCLEOTIDE SEQUENCE [LARGE SCALE GENOMIC DNA]</scope>
    <source>
        <strain evidence="1 2">Oil-RF-744-WCA-WT-10</strain>
    </source>
</reference>
<dbReference type="EMBL" id="VULT01000001">
    <property type="protein sequence ID" value="MSS16262.1"/>
    <property type="molecule type" value="Genomic_DNA"/>
</dbReference>
<sequence>MNRKFNSLKEVSDCAHGLIRDKSEKELKALNPFELLEWFIASQRYVAEKAIEIINDTGIKVENKSLNINVACFYFDNYYGGILW</sequence>
<accession>A0A6L5XCR9</accession>
<dbReference type="AlphaFoldDB" id="A0A6L5XCR9"/>
<dbReference type="Proteomes" id="UP000483362">
    <property type="component" value="Unassembled WGS sequence"/>
</dbReference>
<proteinExistence type="predicted"/>
<name>A0A6L5XCR9_9BACT</name>
<protein>
    <submittedName>
        <fullName evidence="1">Uncharacterized protein</fullName>
    </submittedName>
</protein>
<dbReference type="RefSeq" id="WP_154327951.1">
    <property type="nucleotide sequence ID" value="NZ_CP045696.1"/>
</dbReference>